<accession>A0ACB7VEA7</accession>
<organism evidence="1 2">
    <name type="scientific">Dioscorea alata</name>
    <name type="common">Purple yam</name>
    <dbReference type="NCBI Taxonomy" id="55571"/>
    <lineage>
        <taxon>Eukaryota</taxon>
        <taxon>Viridiplantae</taxon>
        <taxon>Streptophyta</taxon>
        <taxon>Embryophyta</taxon>
        <taxon>Tracheophyta</taxon>
        <taxon>Spermatophyta</taxon>
        <taxon>Magnoliopsida</taxon>
        <taxon>Liliopsida</taxon>
        <taxon>Dioscoreales</taxon>
        <taxon>Dioscoreaceae</taxon>
        <taxon>Dioscorea</taxon>
    </lineage>
</organism>
<reference evidence="2" key="1">
    <citation type="journal article" date="2022" name="Nat. Commun.">
        <title>Chromosome evolution and the genetic basis of agronomically important traits in greater yam.</title>
        <authorList>
            <person name="Bredeson J.V."/>
            <person name="Lyons J.B."/>
            <person name="Oniyinde I.O."/>
            <person name="Okereke N.R."/>
            <person name="Kolade O."/>
            <person name="Nnabue I."/>
            <person name="Nwadili C.O."/>
            <person name="Hribova E."/>
            <person name="Parker M."/>
            <person name="Nwogha J."/>
            <person name="Shu S."/>
            <person name="Carlson J."/>
            <person name="Kariba R."/>
            <person name="Muthemba S."/>
            <person name="Knop K."/>
            <person name="Barton G.J."/>
            <person name="Sherwood A.V."/>
            <person name="Lopez-Montes A."/>
            <person name="Asiedu R."/>
            <person name="Jamnadass R."/>
            <person name="Muchugi A."/>
            <person name="Goodstein D."/>
            <person name="Egesi C.N."/>
            <person name="Featherston J."/>
            <person name="Asfaw A."/>
            <person name="Simpson G.G."/>
            <person name="Dolezel J."/>
            <person name="Hendre P.S."/>
            <person name="Van Deynze A."/>
            <person name="Kumar P.L."/>
            <person name="Obidiegwu J.E."/>
            <person name="Bhattacharjee R."/>
            <person name="Rokhsar D.S."/>
        </authorList>
    </citation>
    <scope>NUCLEOTIDE SEQUENCE [LARGE SCALE GENOMIC DNA]</scope>
    <source>
        <strain evidence="2">cv. TDa95/00328</strain>
    </source>
</reference>
<gene>
    <name evidence="1" type="ORF">IHE45_09G038300</name>
</gene>
<proteinExistence type="predicted"/>
<dbReference type="EMBL" id="CM037019">
    <property type="protein sequence ID" value="KAH7672189.1"/>
    <property type="molecule type" value="Genomic_DNA"/>
</dbReference>
<comment type="caution">
    <text evidence="1">The sequence shown here is derived from an EMBL/GenBank/DDBJ whole genome shotgun (WGS) entry which is preliminary data.</text>
</comment>
<name>A0ACB7VEA7_DIOAL</name>
<evidence type="ECO:0000313" key="1">
    <source>
        <dbReference type="EMBL" id="KAH7672189.1"/>
    </source>
</evidence>
<dbReference type="Proteomes" id="UP000827976">
    <property type="component" value="Chromosome 9"/>
</dbReference>
<keyword evidence="2" id="KW-1185">Reference proteome</keyword>
<protein>
    <submittedName>
        <fullName evidence="1">Uncharacterized protein</fullName>
    </submittedName>
</protein>
<evidence type="ECO:0000313" key="2">
    <source>
        <dbReference type="Proteomes" id="UP000827976"/>
    </source>
</evidence>
<sequence length="108" mass="12638">MSLWRKLLEKQLHGLIEQLTAKQAQAEGLKREIQNKEKDLEILNGLQTRVESETIETNTTRNQFNRGSFEHLQIIQKLMLLRSALILYILTLNVIVFRKISFSDTPFI</sequence>